<dbReference type="RefSeq" id="WP_005862056.1">
    <property type="nucleotide sequence ID" value="NZ_AAYA01000013.1"/>
</dbReference>
<dbReference type="Gene3D" id="3.40.190.10">
    <property type="entry name" value="Periplasmic binding protein-like II"/>
    <property type="match status" value="2"/>
</dbReference>
<dbReference type="PANTHER" id="PTHR42941">
    <property type="entry name" value="SLL1037 PROTEIN"/>
    <property type="match status" value="1"/>
</dbReference>
<keyword evidence="2" id="KW-0675">Receptor</keyword>
<evidence type="ECO:0000256" key="1">
    <source>
        <dbReference type="SAM" id="SignalP"/>
    </source>
</evidence>
<dbReference type="Pfam" id="PF16868">
    <property type="entry name" value="NMT1_3"/>
    <property type="match status" value="1"/>
</dbReference>
<accession>A3K843</accession>
<dbReference type="InterPro" id="IPR011852">
    <property type="entry name" value="TRAP_TAXI"/>
</dbReference>
<protein>
    <submittedName>
        <fullName evidence="2">TRAP transporter solute receptor, TAXI family protein</fullName>
    </submittedName>
</protein>
<reference evidence="2 3" key="1">
    <citation type="submission" date="2006-06" db="EMBL/GenBank/DDBJ databases">
        <authorList>
            <person name="Moran M.A."/>
            <person name="Ferriera S."/>
            <person name="Johnson J."/>
            <person name="Kravitz S."/>
            <person name="Beeson K."/>
            <person name="Sutton G."/>
            <person name="Rogers Y.-H."/>
            <person name="Friedman R."/>
            <person name="Frazier M."/>
            <person name="Venter J.C."/>
        </authorList>
    </citation>
    <scope>NUCLEOTIDE SEQUENCE [LARGE SCALE GENOMIC DNA]</scope>
    <source>
        <strain evidence="2 3">E-37</strain>
    </source>
</reference>
<dbReference type="EMBL" id="AAYA01000013">
    <property type="protein sequence ID" value="EBA06815.1"/>
    <property type="molecule type" value="Genomic_DNA"/>
</dbReference>
<dbReference type="PANTHER" id="PTHR42941:SF1">
    <property type="entry name" value="SLL1037 PROTEIN"/>
    <property type="match status" value="1"/>
</dbReference>
<feature type="chain" id="PRO_5002654929" evidence="1">
    <location>
        <begin position="23"/>
        <end position="161"/>
    </location>
</feature>
<dbReference type="Proteomes" id="UP000005713">
    <property type="component" value="Unassembled WGS sequence"/>
</dbReference>
<evidence type="ECO:0000313" key="3">
    <source>
        <dbReference type="Proteomes" id="UP000005713"/>
    </source>
</evidence>
<sequence>MKLSKIVMGALCAASISTAAHAQQLGIGTMAPGNLGYSIGSAIASVLSTHDIGAIVQPSGGTSAYLPLVDSGELDFGIANVIESGQAAAGEAGFEGHQLKNLRAVSVLFPFRVGLFVREDSGIETIADLKGKRIAYGFTNQVTLKKVVDAILATGDVKEGD</sequence>
<proteinExistence type="predicted"/>
<gene>
    <name evidence="2" type="ORF">SSE37_02970</name>
</gene>
<keyword evidence="3" id="KW-1185">Reference proteome</keyword>
<keyword evidence="1" id="KW-0732">Signal</keyword>
<feature type="signal peptide" evidence="1">
    <location>
        <begin position="1"/>
        <end position="22"/>
    </location>
</feature>
<name>A3K843_SAGS3</name>
<dbReference type="SUPFAM" id="SSF53850">
    <property type="entry name" value="Periplasmic binding protein-like II"/>
    <property type="match status" value="1"/>
</dbReference>
<comment type="caution">
    <text evidence="2">The sequence shown here is derived from an EMBL/GenBank/DDBJ whole genome shotgun (WGS) entry which is preliminary data.</text>
</comment>
<feature type="non-terminal residue" evidence="2">
    <location>
        <position position="161"/>
    </location>
</feature>
<organism evidence="2 3">
    <name type="scientific">Sagittula stellata (strain ATCC 700073 / DSM 11524 / E-37)</name>
    <dbReference type="NCBI Taxonomy" id="388399"/>
    <lineage>
        <taxon>Bacteria</taxon>
        <taxon>Pseudomonadati</taxon>
        <taxon>Pseudomonadota</taxon>
        <taxon>Alphaproteobacteria</taxon>
        <taxon>Rhodobacterales</taxon>
        <taxon>Roseobacteraceae</taxon>
        <taxon>Sagittula</taxon>
    </lineage>
</organism>
<evidence type="ECO:0000313" key="2">
    <source>
        <dbReference type="EMBL" id="EBA06815.1"/>
    </source>
</evidence>
<dbReference type="AlphaFoldDB" id="A3K843"/>
<dbReference type="eggNOG" id="COG2358">
    <property type="taxonomic scope" value="Bacteria"/>
</dbReference>